<organism evidence="1 2">
    <name type="scientific">Macroventuria anomochaeta</name>
    <dbReference type="NCBI Taxonomy" id="301207"/>
    <lineage>
        <taxon>Eukaryota</taxon>
        <taxon>Fungi</taxon>
        <taxon>Dikarya</taxon>
        <taxon>Ascomycota</taxon>
        <taxon>Pezizomycotina</taxon>
        <taxon>Dothideomycetes</taxon>
        <taxon>Pleosporomycetidae</taxon>
        <taxon>Pleosporales</taxon>
        <taxon>Pleosporineae</taxon>
        <taxon>Didymellaceae</taxon>
        <taxon>Macroventuria</taxon>
    </lineage>
</organism>
<evidence type="ECO:0000313" key="2">
    <source>
        <dbReference type="Proteomes" id="UP000799754"/>
    </source>
</evidence>
<accession>A0ACB6RQI7</accession>
<dbReference type="EMBL" id="MU006737">
    <property type="protein sequence ID" value="KAF2623414.1"/>
    <property type="molecule type" value="Genomic_DNA"/>
</dbReference>
<sequence length="527" mass="59433">MELLDLPPELFQRIVHLLVEDVGPVKAFATSFACKTFSSAIIQNISKFQPLGNLFCDRGAGTIRLFQARGADMMFSRLPKITIGLTVTAEAIADRLLEILAGEEAFDVLSGDQLDEILPAAAAAIGDLDTFRSLVQGEEDIFDFKHTLARWMLPTAVESAAATGKTEVLQWILDFIRAFRMGTLDLYHLFPSDSDRIPESWVYADFCLCLLDAVQVAIRRCQYETGSMILDFLYSEPPDDIELYDPLNDEFNHRFNDSMTDVVGDCMRYGDLDLFQKIMCCRRTADPSSTATLEVVSGLAMSDDERNRMFSCGSTSMFKKMLEACMFHVNRLGDYSPLDIALRNCCYDLVRLLLAHGAKVNACDASGVSVLQLAVDRGGIPNVQLLIEHGADPASVTRDEGKPLMKTFKLCQKAAAEVTRLEGSDPSVKMGIQACRRIWDQWKDDDLLKRKWGRYREIVAEMGCEMLWDMRCLFLNSFRRLSADGSTVQRDEHSLRHNMVHFDSGYLICSYFRHQRIPVPLEIIEPR</sequence>
<comment type="caution">
    <text evidence="1">The sequence shown here is derived from an EMBL/GenBank/DDBJ whole genome shotgun (WGS) entry which is preliminary data.</text>
</comment>
<reference evidence="1" key="1">
    <citation type="journal article" date="2020" name="Stud. Mycol.">
        <title>101 Dothideomycetes genomes: a test case for predicting lifestyles and emergence of pathogens.</title>
        <authorList>
            <person name="Haridas S."/>
            <person name="Albert R."/>
            <person name="Binder M."/>
            <person name="Bloem J."/>
            <person name="Labutti K."/>
            <person name="Salamov A."/>
            <person name="Andreopoulos B."/>
            <person name="Baker S."/>
            <person name="Barry K."/>
            <person name="Bills G."/>
            <person name="Bluhm B."/>
            <person name="Cannon C."/>
            <person name="Castanera R."/>
            <person name="Culley D."/>
            <person name="Daum C."/>
            <person name="Ezra D."/>
            <person name="Gonzalez J."/>
            <person name="Henrissat B."/>
            <person name="Kuo A."/>
            <person name="Liang C."/>
            <person name="Lipzen A."/>
            <person name="Lutzoni F."/>
            <person name="Magnuson J."/>
            <person name="Mondo S."/>
            <person name="Nolan M."/>
            <person name="Ohm R."/>
            <person name="Pangilinan J."/>
            <person name="Park H.-J."/>
            <person name="Ramirez L."/>
            <person name="Alfaro M."/>
            <person name="Sun H."/>
            <person name="Tritt A."/>
            <person name="Yoshinaga Y."/>
            <person name="Zwiers L.-H."/>
            <person name="Turgeon B."/>
            <person name="Goodwin S."/>
            <person name="Spatafora J."/>
            <person name="Crous P."/>
            <person name="Grigoriev I."/>
        </authorList>
    </citation>
    <scope>NUCLEOTIDE SEQUENCE</scope>
    <source>
        <strain evidence="1">CBS 525.71</strain>
    </source>
</reference>
<protein>
    <submittedName>
        <fullName evidence="1">Uncharacterized protein</fullName>
    </submittedName>
</protein>
<name>A0ACB6RQI7_9PLEO</name>
<dbReference type="Proteomes" id="UP000799754">
    <property type="component" value="Unassembled WGS sequence"/>
</dbReference>
<proteinExistence type="predicted"/>
<evidence type="ECO:0000313" key="1">
    <source>
        <dbReference type="EMBL" id="KAF2623414.1"/>
    </source>
</evidence>
<keyword evidence="2" id="KW-1185">Reference proteome</keyword>
<gene>
    <name evidence="1" type="ORF">BU25DRAFT_494363</name>
</gene>